<protein>
    <submittedName>
        <fullName evidence="1">Uncharacterized protein</fullName>
    </submittedName>
</protein>
<reference evidence="1 2" key="1">
    <citation type="submission" date="2019-07" db="EMBL/GenBank/DDBJ databases">
        <title>Microbispora hainanensis DSM 45428.</title>
        <authorList>
            <person name="Thawai C."/>
        </authorList>
    </citation>
    <scope>NUCLEOTIDE SEQUENCE [LARGE SCALE GENOMIC DNA]</scope>
    <source>
        <strain evidence="1 2">DSM 45428</strain>
    </source>
</reference>
<comment type="caution">
    <text evidence="1">The sequence shown here is derived from an EMBL/GenBank/DDBJ whole genome shotgun (WGS) entry which is preliminary data.</text>
</comment>
<organism evidence="1 2">
    <name type="scientific">Microbispora hainanensis</name>
    <dbReference type="NCBI Taxonomy" id="568844"/>
    <lineage>
        <taxon>Bacteria</taxon>
        <taxon>Bacillati</taxon>
        <taxon>Actinomycetota</taxon>
        <taxon>Actinomycetes</taxon>
        <taxon>Streptosporangiales</taxon>
        <taxon>Streptosporangiaceae</taxon>
        <taxon>Microbispora</taxon>
    </lineage>
</organism>
<dbReference type="AlphaFoldDB" id="A0A544Z1Z1"/>
<sequence length="211" mass="23536">MNDHFADPLREAAAHGMQKVVQVAPTAAAAVQVWLHMKAQRVREQAERERQAADALRTKQRAAHRAARLQWLPANDPAWLRTADLLQVSRAWGAALPYATNDPGAERALLRCESRLRELHPYAMNRYDRLRVEGHTPEAAMREVTPLFAREPCPRTGYPAPVRPQLPPVVRLAQEDFPHTIDKVVEACGSTRATAGATAQPARTATLNRRP</sequence>
<dbReference type="RefSeq" id="WP_142617320.1">
    <property type="nucleotide sequence ID" value="NZ_VIRM01000005.1"/>
</dbReference>
<evidence type="ECO:0000313" key="1">
    <source>
        <dbReference type="EMBL" id="TQS23025.1"/>
    </source>
</evidence>
<name>A0A544Z1Z1_9ACTN</name>
<evidence type="ECO:0000313" key="2">
    <source>
        <dbReference type="Proteomes" id="UP000316541"/>
    </source>
</evidence>
<accession>A0A544Z1Z1</accession>
<dbReference type="EMBL" id="VIRM01000005">
    <property type="protein sequence ID" value="TQS23025.1"/>
    <property type="molecule type" value="Genomic_DNA"/>
</dbReference>
<proteinExistence type="predicted"/>
<gene>
    <name evidence="1" type="ORF">FLX08_06745</name>
</gene>
<dbReference type="Proteomes" id="UP000316541">
    <property type="component" value="Unassembled WGS sequence"/>
</dbReference>